<accession>A0A0D8BNY4</accession>
<gene>
    <name evidence="1" type="ORF">LG52_34</name>
</gene>
<organism evidence="1 2">
    <name type="scientific">Geobacillus kaustophilus</name>
    <dbReference type="NCBI Taxonomy" id="1462"/>
    <lineage>
        <taxon>Bacteria</taxon>
        <taxon>Bacillati</taxon>
        <taxon>Bacillota</taxon>
        <taxon>Bacilli</taxon>
        <taxon>Bacillales</taxon>
        <taxon>Anoxybacillaceae</taxon>
        <taxon>Geobacillus</taxon>
        <taxon>Geobacillus thermoleovorans group</taxon>
    </lineage>
</organism>
<dbReference type="AlphaFoldDB" id="A0A0D8BNY4"/>
<reference evidence="1 2" key="1">
    <citation type="submission" date="2015-01" db="EMBL/GenBank/DDBJ databases">
        <authorList>
            <person name="Filippidou S."/>
            <person name="Jeanneret N."/>
            <person name="Russel-Delif L."/>
            <person name="Junier T."/>
            <person name="Wunderlin T."/>
            <person name="Molina V."/>
            <person name="Johnson S.L."/>
            <person name="Davenport K.W."/>
            <person name="Chain P.S."/>
            <person name="Dorador C."/>
            <person name="Junier P."/>
        </authorList>
    </citation>
    <scope>NUCLEOTIDE SEQUENCE [LARGE SCALE GENOMIC DNA]</scope>
    <source>
        <strain evidence="1 2">Et7/4</strain>
    </source>
</reference>
<evidence type="ECO:0000313" key="1">
    <source>
        <dbReference type="EMBL" id="KJE25918.1"/>
    </source>
</evidence>
<evidence type="ECO:0000313" key="2">
    <source>
        <dbReference type="Proteomes" id="UP000032522"/>
    </source>
</evidence>
<comment type="caution">
    <text evidence="1">The sequence shown here is derived from an EMBL/GenBank/DDBJ whole genome shotgun (WGS) entry which is preliminary data.</text>
</comment>
<dbReference type="Proteomes" id="UP000032522">
    <property type="component" value="Unassembled WGS sequence"/>
</dbReference>
<dbReference type="PATRIC" id="fig|1462.6.peg.140"/>
<dbReference type="EMBL" id="JYBP01000003">
    <property type="protein sequence ID" value="KJE25918.1"/>
    <property type="molecule type" value="Genomic_DNA"/>
</dbReference>
<protein>
    <submittedName>
        <fullName evidence="1">Uncharacterized protein</fullName>
    </submittedName>
</protein>
<proteinExistence type="predicted"/>
<sequence length="68" mass="8029">MFDKLIEYLEARKMTITKLIQDAKTDRDRELCESAIRMLDSIIQDVREGKISNPHEELIPDRQGRELI</sequence>
<name>A0A0D8BNY4_GEOKU</name>